<evidence type="ECO:0000256" key="1">
    <source>
        <dbReference type="ARBA" id="ARBA00001974"/>
    </source>
</evidence>
<dbReference type="InterPro" id="IPR009100">
    <property type="entry name" value="AcylCoA_DH/oxidase_NM_dom_sf"/>
</dbReference>
<evidence type="ECO:0000256" key="3">
    <source>
        <dbReference type="ARBA" id="ARBA00022630"/>
    </source>
</evidence>
<evidence type="ECO:0000259" key="7">
    <source>
        <dbReference type="Pfam" id="PF00441"/>
    </source>
</evidence>
<keyword evidence="11" id="KW-1185">Reference proteome</keyword>
<dbReference type="GO" id="GO:0033539">
    <property type="term" value="P:fatty acid beta-oxidation using acyl-CoA dehydrogenase"/>
    <property type="evidence" value="ECO:0007669"/>
    <property type="project" value="TreeGrafter"/>
</dbReference>
<evidence type="ECO:0000256" key="4">
    <source>
        <dbReference type="ARBA" id="ARBA00022827"/>
    </source>
</evidence>
<feature type="domain" description="Acyl-CoA dehydrogenase/oxidase C-terminal" evidence="7">
    <location>
        <begin position="233"/>
        <end position="381"/>
    </location>
</feature>
<comment type="cofactor">
    <cofactor evidence="1 6">
        <name>FAD</name>
        <dbReference type="ChEBI" id="CHEBI:57692"/>
    </cofactor>
</comment>
<dbReference type="Gene3D" id="2.40.110.10">
    <property type="entry name" value="Butyryl-CoA Dehydrogenase, subunit A, domain 2"/>
    <property type="match status" value="1"/>
</dbReference>
<dbReference type="GO" id="GO:0005737">
    <property type="term" value="C:cytoplasm"/>
    <property type="evidence" value="ECO:0007669"/>
    <property type="project" value="TreeGrafter"/>
</dbReference>
<evidence type="ECO:0000259" key="8">
    <source>
        <dbReference type="Pfam" id="PF02770"/>
    </source>
</evidence>
<dbReference type="InterPro" id="IPR050741">
    <property type="entry name" value="Acyl-CoA_dehydrogenase"/>
</dbReference>
<dbReference type="Proteomes" id="UP000298860">
    <property type="component" value="Unassembled WGS sequence"/>
</dbReference>
<comment type="similarity">
    <text evidence="2 6">Belongs to the acyl-CoA dehydrogenase family.</text>
</comment>
<dbReference type="Pfam" id="PF02771">
    <property type="entry name" value="Acyl-CoA_dh_N"/>
    <property type="match status" value="1"/>
</dbReference>
<dbReference type="Gene3D" id="1.10.540.10">
    <property type="entry name" value="Acyl-CoA dehydrogenase/oxidase, N-terminal domain"/>
    <property type="match status" value="1"/>
</dbReference>
<dbReference type="FunFam" id="1.20.140.10:FF:000012">
    <property type="entry name" value="Acyl-CoA dehydrogenase fadE12"/>
    <property type="match status" value="1"/>
</dbReference>
<dbReference type="InterPro" id="IPR046373">
    <property type="entry name" value="Acyl-CoA_Oxase/DH_mid-dom_sf"/>
</dbReference>
<dbReference type="Gene3D" id="1.20.140.10">
    <property type="entry name" value="Butyryl-CoA Dehydrogenase, subunit A, domain 3"/>
    <property type="match status" value="1"/>
</dbReference>
<dbReference type="CDD" id="cd00567">
    <property type="entry name" value="ACAD"/>
    <property type="match status" value="1"/>
</dbReference>
<organism evidence="10 11">
    <name type="scientific">Gandjariella thermophila</name>
    <dbReference type="NCBI Taxonomy" id="1931992"/>
    <lineage>
        <taxon>Bacteria</taxon>
        <taxon>Bacillati</taxon>
        <taxon>Actinomycetota</taxon>
        <taxon>Actinomycetes</taxon>
        <taxon>Pseudonocardiales</taxon>
        <taxon>Pseudonocardiaceae</taxon>
        <taxon>Gandjariella</taxon>
    </lineage>
</organism>
<accession>A0A4D4J0E5</accession>
<evidence type="ECO:0000259" key="9">
    <source>
        <dbReference type="Pfam" id="PF02771"/>
    </source>
</evidence>
<dbReference type="InterPro" id="IPR037069">
    <property type="entry name" value="AcylCoA_DH/ox_N_sf"/>
</dbReference>
<dbReference type="PANTHER" id="PTHR48083:SF1">
    <property type="entry name" value="DEHYDROGENASE, PUTATIVE (AFU_ORTHOLOGUE AFUA_7G06510)-RELATED"/>
    <property type="match status" value="1"/>
</dbReference>
<dbReference type="SUPFAM" id="SSF47203">
    <property type="entry name" value="Acyl-CoA dehydrogenase C-terminal domain-like"/>
    <property type="match status" value="1"/>
</dbReference>
<dbReference type="GO" id="GO:0003995">
    <property type="term" value="F:acyl-CoA dehydrogenase activity"/>
    <property type="evidence" value="ECO:0007669"/>
    <property type="project" value="TreeGrafter"/>
</dbReference>
<comment type="caution">
    <text evidence="10">The sequence shown here is derived from an EMBL/GenBank/DDBJ whole genome shotgun (WGS) entry which is preliminary data.</text>
</comment>
<evidence type="ECO:0000313" key="10">
    <source>
        <dbReference type="EMBL" id="GDY28824.1"/>
    </source>
</evidence>
<sequence length="389" mass="40795">MSQPNGFTESEERLALRAAVADLAGRYGSGYFTARARAGEKTTELWAEVAKHGYLGVAVPEEFGGGGGGIGDLAAVCEELAAAGCPLLLMVVSPAICATVINRYGTAAQRQRWLPGFAAGTTKMAFAITEPDAGSNAHRLATTIRRDGVDWVLSGQKVFISAVDEVEAVLVVARHVDASGQRLQPSLMIVPTGAPGFSYHSIEMDILSPEKQFTLFFDDVRLPADALVGSEDAGLAQLFAGLNPERIMAASFSTGVARHALAKATDYARTRAVWDAPIGAHQGLAHPLAHCAVQVELARLMTQKAAALYDAGQDKAAGEAANMAKYAAGEACAATVDQAIQVHGGNGMTSEYGLGAMLAASRVARIAPVSREMILNFVAAHTLRLPKSY</sequence>
<dbReference type="AlphaFoldDB" id="A0A4D4J0E5"/>
<keyword evidence="4 6" id="KW-0274">FAD</keyword>
<feature type="domain" description="Acyl-CoA dehydrogenase/oxidase N-terminal" evidence="9">
    <location>
        <begin position="10"/>
        <end position="120"/>
    </location>
</feature>
<keyword evidence="3 6" id="KW-0285">Flavoprotein</keyword>
<evidence type="ECO:0000256" key="2">
    <source>
        <dbReference type="ARBA" id="ARBA00009347"/>
    </source>
</evidence>
<dbReference type="InterPro" id="IPR009075">
    <property type="entry name" value="AcylCo_DH/oxidase_C"/>
</dbReference>
<dbReference type="InterPro" id="IPR013786">
    <property type="entry name" value="AcylCoA_DH/ox_N"/>
</dbReference>
<dbReference type="EMBL" id="BJFL01000002">
    <property type="protein sequence ID" value="GDY28824.1"/>
    <property type="molecule type" value="Genomic_DNA"/>
</dbReference>
<dbReference type="InterPro" id="IPR036250">
    <property type="entry name" value="AcylCo_DH-like_C"/>
</dbReference>
<proteinExistence type="inferred from homology"/>
<dbReference type="RefSeq" id="WP_137812045.1">
    <property type="nucleotide sequence ID" value="NZ_BJFL01000002.1"/>
</dbReference>
<dbReference type="Pfam" id="PF00441">
    <property type="entry name" value="Acyl-CoA_dh_1"/>
    <property type="match status" value="1"/>
</dbReference>
<reference evidence="11" key="1">
    <citation type="submission" date="2019-04" db="EMBL/GenBank/DDBJ databases">
        <title>Draft genome sequence of Pseudonocardiaceae bacterium SL3-2-4.</title>
        <authorList>
            <person name="Ningsih F."/>
            <person name="Yokota A."/>
            <person name="Sakai Y."/>
            <person name="Nanatani K."/>
            <person name="Yabe S."/>
            <person name="Oetari A."/>
            <person name="Sjamsuridzal W."/>
        </authorList>
    </citation>
    <scope>NUCLEOTIDE SEQUENCE [LARGE SCALE GENOMIC DNA]</scope>
    <source>
        <strain evidence="11">SL3-2-4</strain>
    </source>
</reference>
<dbReference type="InterPro" id="IPR006091">
    <property type="entry name" value="Acyl-CoA_Oxase/DH_mid-dom"/>
</dbReference>
<dbReference type="PANTHER" id="PTHR48083">
    <property type="entry name" value="MEDIUM-CHAIN SPECIFIC ACYL-COA DEHYDROGENASE, MITOCHONDRIAL-RELATED"/>
    <property type="match status" value="1"/>
</dbReference>
<keyword evidence="5 6" id="KW-0560">Oxidoreductase</keyword>
<dbReference type="OrthoDB" id="8876745at2"/>
<dbReference type="Pfam" id="PF02770">
    <property type="entry name" value="Acyl-CoA_dh_M"/>
    <property type="match status" value="1"/>
</dbReference>
<gene>
    <name evidence="10" type="ORF">GTS_04570</name>
</gene>
<feature type="domain" description="Acyl-CoA oxidase/dehydrogenase middle" evidence="8">
    <location>
        <begin position="125"/>
        <end position="203"/>
    </location>
</feature>
<protein>
    <submittedName>
        <fullName evidence="10">Acyl-CoA dehydrogenase</fullName>
    </submittedName>
</protein>
<name>A0A4D4J0E5_9PSEU</name>
<evidence type="ECO:0000313" key="11">
    <source>
        <dbReference type="Proteomes" id="UP000298860"/>
    </source>
</evidence>
<dbReference type="FunFam" id="2.40.110.10:FF:000002">
    <property type="entry name" value="Acyl-CoA dehydrogenase fadE12"/>
    <property type="match status" value="1"/>
</dbReference>
<evidence type="ECO:0000256" key="5">
    <source>
        <dbReference type="ARBA" id="ARBA00023002"/>
    </source>
</evidence>
<dbReference type="SUPFAM" id="SSF56645">
    <property type="entry name" value="Acyl-CoA dehydrogenase NM domain-like"/>
    <property type="match status" value="1"/>
</dbReference>
<dbReference type="GO" id="GO:0050660">
    <property type="term" value="F:flavin adenine dinucleotide binding"/>
    <property type="evidence" value="ECO:0007669"/>
    <property type="project" value="InterPro"/>
</dbReference>
<evidence type="ECO:0000256" key="6">
    <source>
        <dbReference type="RuleBase" id="RU362125"/>
    </source>
</evidence>